<evidence type="ECO:0000313" key="2">
    <source>
        <dbReference type="Proteomes" id="UP000256562"/>
    </source>
</evidence>
<sequence>MRLSVSVMIFFVLAYLIFICLENASHNAAIHRGRATSFINDAVSKNQFDKMISFQKSMHKAQADENSDVDTESFQLEPGDILISNASMYSGIPGHAALAVSDDTVLHITNPSSPTTRLSFDQFVSQFTKDGKWIKIYRSKYPGAGQKAADWANRNYKGNQHFYRIDTNLSSTQWTYCSKIIFQAYKYGVSHESIYAPGSHIISPYALPSLSSSAYHFDLIHTFTS</sequence>
<accession>A0A3E0IL82</accession>
<dbReference type="InterPro" id="IPR038765">
    <property type="entry name" value="Papain-like_cys_pep_sf"/>
</dbReference>
<dbReference type="EMBL" id="QKXQ01000636">
    <property type="protein sequence ID" value="REH90059.1"/>
    <property type="molecule type" value="Genomic_DNA"/>
</dbReference>
<protein>
    <submittedName>
        <fullName evidence="1">Uncharacterized protein</fullName>
    </submittedName>
</protein>
<dbReference type="Gene3D" id="3.90.1720.10">
    <property type="entry name" value="endopeptidase domain like (from Nostoc punctiforme)"/>
    <property type="match status" value="1"/>
</dbReference>
<reference evidence="1 2" key="1">
    <citation type="journal article" date="2018" name="Vet. Microbiol.">
        <title>Characterisation of Staphylococcus felis isolated from cats using whole genome sequencing.</title>
        <authorList>
            <person name="Worthing K."/>
            <person name="Pang S."/>
            <person name="Trott D.J."/>
            <person name="Abraham S."/>
            <person name="Coombs G.W."/>
            <person name="Jordan D."/>
            <person name="McIntyre L."/>
            <person name="Davies M.R."/>
            <person name="Norris J."/>
        </authorList>
    </citation>
    <scope>NUCLEOTIDE SEQUENCE [LARGE SCALE GENOMIC DNA]</scope>
    <source>
        <strain evidence="1 2">F9</strain>
    </source>
</reference>
<dbReference type="Proteomes" id="UP000256562">
    <property type="component" value="Unassembled WGS sequence"/>
</dbReference>
<dbReference type="SUPFAM" id="SSF54001">
    <property type="entry name" value="Cysteine proteinases"/>
    <property type="match status" value="1"/>
</dbReference>
<dbReference type="AlphaFoldDB" id="A0A3E0IL82"/>
<dbReference type="RefSeq" id="WP_116095288.1">
    <property type="nucleotide sequence ID" value="NZ_QKXQ01000636.1"/>
</dbReference>
<gene>
    <name evidence="1" type="ORF">DOS83_12790</name>
</gene>
<comment type="caution">
    <text evidence="1">The sequence shown here is derived from an EMBL/GenBank/DDBJ whole genome shotgun (WGS) entry which is preliminary data.</text>
</comment>
<proteinExistence type="predicted"/>
<name>A0A3E0IL82_9STAP</name>
<evidence type="ECO:0000313" key="1">
    <source>
        <dbReference type="EMBL" id="REH90059.1"/>
    </source>
</evidence>
<organism evidence="1 2">
    <name type="scientific">Staphylococcus felis</name>
    <dbReference type="NCBI Taxonomy" id="46127"/>
    <lineage>
        <taxon>Bacteria</taxon>
        <taxon>Bacillati</taxon>
        <taxon>Bacillota</taxon>
        <taxon>Bacilli</taxon>
        <taxon>Bacillales</taxon>
        <taxon>Staphylococcaceae</taxon>
        <taxon>Staphylococcus</taxon>
    </lineage>
</organism>